<name>A0AAN0MBR0_9RHOB</name>
<keyword evidence="1" id="KW-0812">Transmembrane</keyword>
<accession>A0AAN0MBR0</accession>
<reference evidence="2" key="1">
    <citation type="submission" date="2024-08" db="EMBL/GenBank/DDBJ databases">
        <title>Phylogenomic analyses of a clade within the roseobacter group suggest taxonomic reassignments of species of the genera Aestuariivita, Citreicella, Loktanella, Nautella, Pelagibaca, Ruegeria, Thalassobius, Thiobacimonas and Tropicibacter, and the proposal o.</title>
        <authorList>
            <person name="Jeon C.O."/>
        </authorList>
    </citation>
    <scope>NUCLEOTIDE SEQUENCE</scope>
    <source>
        <strain evidence="2">SS1-5</strain>
    </source>
</reference>
<dbReference type="PANTHER" id="PTHR34980">
    <property type="entry name" value="INNER MEMBRANE PROTEIN-RELATED-RELATED"/>
    <property type="match status" value="1"/>
</dbReference>
<dbReference type="GO" id="GO:0005886">
    <property type="term" value="C:plasma membrane"/>
    <property type="evidence" value="ECO:0007669"/>
    <property type="project" value="TreeGrafter"/>
</dbReference>
<dbReference type="RefSeq" id="WP_342077668.1">
    <property type="nucleotide sequence ID" value="NZ_CP151767.2"/>
</dbReference>
<gene>
    <name evidence="2" type="ORF">AABB31_05540</name>
</gene>
<feature type="transmembrane region" description="Helical" evidence="1">
    <location>
        <begin position="64"/>
        <end position="90"/>
    </location>
</feature>
<dbReference type="EMBL" id="CP151767">
    <property type="protein sequence ID" value="WZU68379.1"/>
    <property type="molecule type" value="Genomic_DNA"/>
</dbReference>
<dbReference type="Proteomes" id="UP001470809">
    <property type="component" value="Chromosome"/>
</dbReference>
<feature type="transmembrane region" description="Helical" evidence="1">
    <location>
        <begin position="102"/>
        <end position="130"/>
    </location>
</feature>
<dbReference type="Pfam" id="PF05656">
    <property type="entry name" value="DUF805"/>
    <property type="match status" value="1"/>
</dbReference>
<dbReference type="InterPro" id="IPR008523">
    <property type="entry name" value="DUF805"/>
</dbReference>
<evidence type="ECO:0000256" key="1">
    <source>
        <dbReference type="SAM" id="Phobius"/>
    </source>
</evidence>
<dbReference type="AlphaFoldDB" id="A0AAN0MBR0"/>
<evidence type="ECO:0000313" key="3">
    <source>
        <dbReference type="Proteomes" id="UP001470809"/>
    </source>
</evidence>
<feature type="transmembrane region" description="Helical" evidence="1">
    <location>
        <begin position="27"/>
        <end position="52"/>
    </location>
</feature>
<keyword evidence="3" id="KW-1185">Reference proteome</keyword>
<organism evidence="2 3">
    <name type="scientific">Yoonia rhodophyticola</name>
    <dbReference type="NCBI Taxonomy" id="3137370"/>
    <lineage>
        <taxon>Bacteria</taxon>
        <taxon>Pseudomonadati</taxon>
        <taxon>Pseudomonadota</taxon>
        <taxon>Alphaproteobacteria</taxon>
        <taxon>Rhodobacterales</taxon>
        <taxon>Paracoccaceae</taxon>
        <taxon>Yoonia</taxon>
    </lineage>
</organism>
<protein>
    <submittedName>
        <fullName evidence="2">DUF805 domain-containing protein</fullName>
    </submittedName>
</protein>
<keyword evidence="1" id="KW-1133">Transmembrane helix</keyword>
<evidence type="ECO:0000313" key="2">
    <source>
        <dbReference type="EMBL" id="WZU68379.1"/>
    </source>
</evidence>
<sequence length="152" mass="16686">MTFSEAVNTCLREKYATFKGRAPRSEYWWFFVFYMLVLLVPMLLLVLIGGGMSMMDPTTGQGGLNIIGTILMVVMGIAMLAMIIPSIAVVVRRFHDRNMSGWWYLGLIVAGFIPFVGILASLAILVLMCLKGTDGPNNFGPDPLKGDADVFA</sequence>
<keyword evidence="1" id="KW-0472">Membrane</keyword>
<dbReference type="PANTHER" id="PTHR34980:SF2">
    <property type="entry name" value="INNER MEMBRANE PROTEIN YHAH-RELATED"/>
    <property type="match status" value="1"/>
</dbReference>
<dbReference type="KEGG" id="yrh:AABB31_05540"/>
<proteinExistence type="predicted"/>